<accession>A0AAW4VSL0</accession>
<reference evidence="1" key="1">
    <citation type="submission" date="2021-10" db="EMBL/GenBank/DDBJ databases">
        <title>Collection of gut derived symbiotic bacterial strains cultured from healthy donors.</title>
        <authorList>
            <person name="Lin H."/>
            <person name="Littmann E."/>
            <person name="Kohout C."/>
            <person name="Pamer E.G."/>
        </authorList>
    </citation>
    <scope>NUCLEOTIDE SEQUENCE</scope>
    <source>
        <strain evidence="1">DFI.4.48</strain>
    </source>
</reference>
<dbReference type="RefSeq" id="WP_227279406.1">
    <property type="nucleotide sequence ID" value="NZ_JAJDKR010000009.1"/>
</dbReference>
<dbReference type="EMBL" id="JAJDKZ010000010">
    <property type="protein sequence ID" value="MCB8609943.1"/>
    <property type="molecule type" value="Genomic_DNA"/>
</dbReference>
<evidence type="ECO:0000313" key="1">
    <source>
        <dbReference type="EMBL" id="MCB8609943.1"/>
    </source>
</evidence>
<dbReference type="AlphaFoldDB" id="A0AAW4VSL0"/>
<sequence>MKRKLYHFIFVVVCVLSLCGCNNTSKIKGSTRKVVIPYSFSLLCGQTSEKDLNKMVKTYNKDKNYCSKAYKKNKDVILISTDSQIEKYIKDNKKIIDTAMKKFIKSNKLYKYKIKEDYSSIQLYFDENILEDTYQQLLAVSINFTSLNSILLNGKDWHIKWQVINCHTNKTVVTWNLPNDEENSFTSDDWKQSYE</sequence>
<evidence type="ECO:0008006" key="3">
    <source>
        <dbReference type="Google" id="ProtNLM"/>
    </source>
</evidence>
<comment type="caution">
    <text evidence="1">The sequence shown here is derived from an EMBL/GenBank/DDBJ whole genome shotgun (WGS) entry which is preliminary data.</text>
</comment>
<dbReference type="PROSITE" id="PS51257">
    <property type="entry name" value="PROKAR_LIPOPROTEIN"/>
    <property type="match status" value="1"/>
</dbReference>
<protein>
    <recommendedName>
        <fullName evidence="3">DUF5105 domain-containing protein</fullName>
    </recommendedName>
</protein>
<proteinExistence type="predicted"/>
<organism evidence="1 2">
    <name type="scientific">Faecalibacillus faecis</name>
    <dbReference type="NCBI Taxonomy" id="1982628"/>
    <lineage>
        <taxon>Bacteria</taxon>
        <taxon>Bacillati</taxon>
        <taxon>Bacillota</taxon>
        <taxon>Erysipelotrichia</taxon>
        <taxon>Erysipelotrichales</taxon>
        <taxon>Coprobacillaceae</taxon>
        <taxon>Faecalibacillus</taxon>
    </lineage>
</organism>
<name>A0AAW4VSL0_9FIRM</name>
<dbReference type="Proteomes" id="UP001198439">
    <property type="component" value="Unassembled WGS sequence"/>
</dbReference>
<gene>
    <name evidence="1" type="ORF">LJD69_04975</name>
</gene>
<evidence type="ECO:0000313" key="2">
    <source>
        <dbReference type="Proteomes" id="UP001198439"/>
    </source>
</evidence>